<dbReference type="EMBL" id="BMWY01000006">
    <property type="protein sequence ID" value="GGZ61208.1"/>
    <property type="molecule type" value="Genomic_DNA"/>
</dbReference>
<dbReference type="InterPro" id="IPR050570">
    <property type="entry name" value="Cell_wall_metabolism_enzyme"/>
</dbReference>
<accession>A0ABQ3BY74</accession>
<dbReference type="InterPro" id="IPR011055">
    <property type="entry name" value="Dup_hybrid_motif"/>
</dbReference>
<protein>
    <recommendedName>
        <fullName evidence="1">SH3b domain-containing protein</fullName>
    </recommendedName>
</protein>
<evidence type="ECO:0000259" key="1">
    <source>
        <dbReference type="PROSITE" id="PS51781"/>
    </source>
</evidence>
<dbReference type="Gene3D" id="2.70.70.10">
    <property type="entry name" value="Glucose Permease (Domain IIA)"/>
    <property type="match status" value="1"/>
</dbReference>
<keyword evidence="3" id="KW-1185">Reference proteome</keyword>
<dbReference type="InterPro" id="IPR016047">
    <property type="entry name" value="M23ase_b-sheet_dom"/>
</dbReference>
<proteinExistence type="predicted"/>
<dbReference type="SUPFAM" id="SSF51261">
    <property type="entry name" value="Duplicated hybrid motif"/>
    <property type="match status" value="1"/>
</dbReference>
<dbReference type="PANTHER" id="PTHR21666">
    <property type="entry name" value="PEPTIDASE-RELATED"/>
    <property type="match status" value="1"/>
</dbReference>
<name>A0ABQ3BY74_9FLAO</name>
<dbReference type="PROSITE" id="PS51781">
    <property type="entry name" value="SH3B"/>
    <property type="match status" value="1"/>
</dbReference>
<evidence type="ECO:0000313" key="3">
    <source>
        <dbReference type="Proteomes" id="UP000615593"/>
    </source>
</evidence>
<gene>
    <name evidence="2" type="ORF">GCM10008088_23540</name>
</gene>
<reference evidence="3" key="1">
    <citation type="journal article" date="2019" name="Int. J. Syst. Evol. Microbiol.">
        <title>The Global Catalogue of Microorganisms (GCM) 10K type strain sequencing project: providing services to taxonomists for standard genome sequencing and annotation.</title>
        <authorList>
            <consortium name="The Broad Institute Genomics Platform"/>
            <consortium name="The Broad Institute Genome Sequencing Center for Infectious Disease"/>
            <person name="Wu L."/>
            <person name="Ma J."/>
        </authorList>
    </citation>
    <scope>NUCLEOTIDE SEQUENCE [LARGE SCALE GENOMIC DNA]</scope>
    <source>
        <strain evidence="3">KCTC 12708</strain>
    </source>
</reference>
<sequence>MSSVFACSKLNKVTDVITKPSAREVYEREFEERPAVFSRWNAEFIQAQNDSLQVNLPYAEVGHFTSQLSQIYTYEVTLQNGTIFTAEVEKDSLDHRVFIDIFQQQGSALKHLESNQPEENTIGFQPKQTGSYKIIIQPEIAAQTPFFISLSEQPAYHFPVAGKGNAAIQSFWGNARDGGKRSHEGIDIFAKRGTPVVAAVDGRVSRTGNRGLGGKQVWLREGMFGNSLYYAHLDSIIAQQGQQVKVGDTLGLVGNTGNARTTPPHLHFGIYRGGAINPLPFVFNTEKIKRENLTSAFADNFLIIKSAKANLRQGPDTSYDKIEELKKNHTLQLLGSHHNWLHVQTSANKKAYVHSSLVAPLN</sequence>
<dbReference type="Gene3D" id="2.30.30.40">
    <property type="entry name" value="SH3 Domains"/>
    <property type="match status" value="1"/>
</dbReference>
<comment type="caution">
    <text evidence="2">The sequence shown here is derived from an EMBL/GenBank/DDBJ whole genome shotgun (WGS) entry which is preliminary data.</text>
</comment>
<dbReference type="Pfam" id="PF08239">
    <property type="entry name" value="SH3_3"/>
    <property type="match status" value="1"/>
</dbReference>
<dbReference type="InterPro" id="IPR003646">
    <property type="entry name" value="SH3-like_bac-type"/>
</dbReference>
<evidence type="ECO:0000313" key="2">
    <source>
        <dbReference type="EMBL" id="GGZ61208.1"/>
    </source>
</evidence>
<dbReference type="CDD" id="cd12797">
    <property type="entry name" value="M23_peptidase"/>
    <property type="match status" value="1"/>
</dbReference>
<dbReference type="Pfam" id="PF01551">
    <property type="entry name" value="Peptidase_M23"/>
    <property type="match status" value="1"/>
</dbReference>
<dbReference type="PANTHER" id="PTHR21666:SF268">
    <property type="entry name" value="PEPTIDASE M23 DOMAIN-CONTAINING PROTEIN"/>
    <property type="match status" value="1"/>
</dbReference>
<organism evidence="2 3">
    <name type="scientific">Mesonia mobilis</name>
    <dbReference type="NCBI Taxonomy" id="369791"/>
    <lineage>
        <taxon>Bacteria</taxon>
        <taxon>Pseudomonadati</taxon>
        <taxon>Bacteroidota</taxon>
        <taxon>Flavobacteriia</taxon>
        <taxon>Flavobacteriales</taxon>
        <taxon>Flavobacteriaceae</taxon>
        <taxon>Mesonia</taxon>
    </lineage>
</organism>
<dbReference type="SMART" id="SM00287">
    <property type="entry name" value="SH3b"/>
    <property type="match status" value="1"/>
</dbReference>
<dbReference type="Proteomes" id="UP000615593">
    <property type="component" value="Unassembled WGS sequence"/>
</dbReference>
<feature type="domain" description="SH3b" evidence="1">
    <location>
        <begin position="298"/>
        <end position="362"/>
    </location>
</feature>